<name>A0A7W5CDB8_9BACL</name>
<dbReference type="AlphaFoldDB" id="A0A7W5CDB8"/>
<dbReference type="RefSeq" id="WP_183570491.1">
    <property type="nucleotide sequence ID" value="NZ_CBCSLB010000027.1"/>
</dbReference>
<dbReference type="Proteomes" id="UP000518605">
    <property type="component" value="Unassembled WGS sequence"/>
</dbReference>
<sequence>MKIEYKTPALIQQLILWEREFSREVEYLETPMGLFLGIDFNEKDGYFCTPVDSFSFASTGVDGIHFALLTEFGFVKDLEEAPVLRVSPMDSDRVRLIARNLHDFLSLHLFDELALLNEYSSEEDYRESVRKNDAQDLNSEWFDHDRWKREKQKVLNEVRDRFNLTPILNPVQYMQEIRLERSIHLTTVTEDSLGIMAPSSEALERVEFLASIRNLQHNCSSNRGIIERHANELIKMGMTHEAESLLVRLLR</sequence>
<gene>
    <name evidence="1" type="ORF">FHS16_005739</name>
</gene>
<dbReference type="EMBL" id="JACHXW010000027">
    <property type="protein sequence ID" value="MBB3155631.1"/>
    <property type="molecule type" value="Genomic_DNA"/>
</dbReference>
<reference evidence="1 2" key="1">
    <citation type="submission" date="2020-08" db="EMBL/GenBank/DDBJ databases">
        <title>Genomic Encyclopedia of Type Strains, Phase III (KMG-III): the genomes of soil and plant-associated and newly described type strains.</title>
        <authorList>
            <person name="Whitman W."/>
        </authorList>
    </citation>
    <scope>NUCLEOTIDE SEQUENCE [LARGE SCALE GENOMIC DNA]</scope>
    <source>
        <strain evidence="1 2">CECT 8234</strain>
    </source>
</reference>
<protein>
    <submittedName>
        <fullName evidence="1">Uncharacterized protein</fullName>
    </submittedName>
</protein>
<organism evidence="1 2">
    <name type="scientific">Paenibacillus endophyticus</name>
    <dbReference type="NCBI Taxonomy" id="1294268"/>
    <lineage>
        <taxon>Bacteria</taxon>
        <taxon>Bacillati</taxon>
        <taxon>Bacillota</taxon>
        <taxon>Bacilli</taxon>
        <taxon>Bacillales</taxon>
        <taxon>Paenibacillaceae</taxon>
        <taxon>Paenibacillus</taxon>
    </lineage>
</organism>
<comment type="caution">
    <text evidence="1">The sequence shown here is derived from an EMBL/GenBank/DDBJ whole genome shotgun (WGS) entry which is preliminary data.</text>
</comment>
<accession>A0A7W5CDB8</accession>
<keyword evidence="2" id="KW-1185">Reference proteome</keyword>
<evidence type="ECO:0000313" key="2">
    <source>
        <dbReference type="Proteomes" id="UP000518605"/>
    </source>
</evidence>
<evidence type="ECO:0000313" key="1">
    <source>
        <dbReference type="EMBL" id="MBB3155631.1"/>
    </source>
</evidence>
<proteinExistence type="predicted"/>